<keyword evidence="1" id="KW-1133">Transmembrane helix</keyword>
<keyword evidence="1" id="KW-0812">Transmembrane</keyword>
<reference evidence="2" key="2">
    <citation type="submission" date="2023-05" db="EMBL/GenBank/DDBJ databases">
        <authorList>
            <person name="Schelkunov M.I."/>
        </authorList>
    </citation>
    <scope>NUCLEOTIDE SEQUENCE</scope>
    <source>
        <strain evidence="2">Hsosn_3</strain>
        <tissue evidence="2">Leaf</tissue>
    </source>
</reference>
<evidence type="ECO:0000313" key="2">
    <source>
        <dbReference type="EMBL" id="KAK1367669.1"/>
    </source>
</evidence>
<dbReference type="Proteomes" id="UP001237642">
    <property type="component" value="Unassembled WGS sequence"/>
</dbReference>
<evidence type="ECO:0000256" key="1">
    <source>
        <dbReference type="SAM" id="Phobius"/>
    </source>
</evidence>
<evidence type="ECO:0000313" key="3">
    <source>
        <dbReference type="Proteomes" id="UP001237642"/>
    </source>
</evidence>
<name>A0AAD8MCG3_9APIA</name>
<sequence length="143" mass="16414">MGLDLEAYMSHRSFLVMVFVPLFLECVVNSCSSFLTIRDFKKIDNHRKDQKEITLEDQNLTGQDSFRIVSFNEDLRNSLSCRDYSVTLLGGMSIGVEHPDPSNHERLELLSDNNGPLSYPRTEIMRDVSLQHFSENDLLGRSK</sequence>
<feature type="transmembrane region" description="Helical" evidence="1">
    <location>
        <begin position="14"/>
        <end position="37"/>
    </location>
</feature>
<protein>
    <submittedName>
        <fullName evidence="2">Uncharacterized protein</fullName>
    </submittedName>
</protein>
<comment type="caution">
    <text evidence="2">The sequence shown here is derived from an EMBL/GenBank/DDBJ whole genome shotgun (WGS) entry which is preliminary data.</text>
</comment>
<gene>
    <name evidence="2" type="ORF">POM88_033761</name>
</gene>
<accession>A0AAD8MCG3</accession>
<reference evidence="2" key="1">
    <citation type="submission" date="2023-02" db="EMBL/GenBank/DDBJ databases">
        <title>Genome of toxic invasive species Heracleum sosnowskyi carries increased number of genes despite the absence of recent whole-genome duplications.</title>
        <authorList>
            <person name="Schelkunov M."/>
            <person name="Shtratnikova V."/>
            <person name="Makarenko M."/>
            <person name="Klepikova A."/>
            <person name="Omelchenko D."/>
            <person name="Novikova G."/>
            <person name="Obukhova E."/>
            <person name="Bogdanov V."/>
            <person name="Penin A."/>
            <person name="Logacheva M."/>
        </authorList>
    </citation>
    <scope>NUCLEOTIDE SEQUENCE</scope>
    <source>
        <strain evidence="2">Hsosn_3</strain>
        <tissue evidence="2">Leaf</tissue>
    </source>
</reference>
<proteinExistence type="predicted"/>
<organism evidence="2 3">
    <name type="scientific">Heracleum sosnowskyi</name>
    <dbReference type="NCBI Taxonomy" id="360622"/>
    <lineage>
        <taxon>Eukaryota</taxon>
        <taxon>Viridiplantae</taxon>
        <taxon>Streptophyta</taxon>
        <taxon>Embryophyta</taxon>
        <taxon>Tracheophyta</taxon>
        <taxon>Spermatophyta</taxon>
        <taxon>Magnoliopsida</taxon>
        <taxon>eudicotyledons</taxon>
        <taxon>Gunneridae</taxon>
        <taxon>Pentapetalae</taxon>
        <taxon>asterids</taxon>
        <taxon>campanulids</taxon>
        <taxon>Apiales</taxon>
        <taxon>Apiaceae</taxon>
        <taxon>Apioideae</taxon>
        <taxon>apioid superclade</taxon>
        <taxon>Tordylieae</taxon>
        <taxon>Tordyliinae</taxon>
        <taxon>Heracleum</taxon>
    </lineage>
</organism>
<dbReference type="EMBL" id="JAUIZM010000008">
    <property type="protein sequence ID" value="KAK1367669.1"/>
    <property type="molecule type" value="Genomic_DNA"/>
</dbReference>
<keyword evidence="1" id="KW-0472">Membrane</keyword>
<keyword evidence="3" id="KW-1185">Reference proteome</keyword>
<dbReference type="AlphaFoldDB" id="A0AAD8MCG3"/>